<dbReference type="RefSeq" id="WP_265679711.1">
    <property type="nucleotide sequence ID" value="NZ_CP120863.1"/>
</dbReference>
<feature type="chain" id="PRO_5046841287" evidence="1">
    <location>
        <begin position="21"/>
        <end position="197"/>
    </location>
</feature>
<name>A0ABY8F6Q4_9HYPH</name>
<dbReference type="EMBL" id="CP120863">
    <property type="protein sequence ID" value="WFE90454.1"/>
    <property type="molecule type" value="Genomic_DNA"/>
</dbReference>
<evidence type="ECO:0000256" key="1">
    <source>
        <dbReference type="SAM" id="SignalP"/>
    </source>
</evidence>
<reference evidence="2 3" key="1">
    <citation type="submission" date="2023-03" db="EMBL/GenBank/DDBJ databases">
        <title>Roseibium porphyridii sp. nov. and Roseibium rhodosorbium sp. nov. isolated from marine algae, Porphyridium cruentum and Rhodosorus marinus, respectively.</title>
        <authorList>
            <person name="Lee M.W."/>
            <person name="Choi B.J."/>
            <person name="Lee J.K."/>
            <person name="Choi D.G."/>
            <person name="Baek J.H."/>
            <person name="Bayburt H."/>
            <person name="Kim J.M."/>
            <person name="Han D.M."/>
            <person name="Kim K.H."/>
            <person name="Jeon C.O."/>
        </authorList>
    </citation>
    <scope>NUCLEOTIDE SEQUENCE [LARGE SCALE GENOMIC DNA]</scope>
    <source>
        <strain evidence="2 3">KMA01</strain>
    </source>
</reference>
<dbReference type="SUPFAM" id="SSF110296">
    <property type="entry name" value="Oligoxyloglucan reducing end-specific cellobiohydrolase"/>
    <property type="match status" value="1"/>
</dbReference>
<evidence type="ECO:0000313" key="2">
    <source>
        <dbReference type="EMBL" id="WFE90454.1"/>
    </source>
</evidence>
<dbReference type="Proteomes" id="UP001209803">
    <property type="component" value="Chromosome"/>
</dbReference>
<protein>
    <submittedName>
        <fullName evidence="2">Uncharacterized protein</fullName>
    </submittedName>
</protein>
<gene>
    <name evidence="2" type="ORF">K1718_03630</name>
</gene>
<keyword evidence="3" id="KW-1185">Reference proteome</keyword>
<evidence type="ECO:0000313" key="3">
    <source>
        <dbReference type="Proteomes" id="UP001209803"/>
    </source>
</evidence>
<organism evidence="2 3">
    <name type="scientific">Roseibium porphyridii</name>
    <dbReference type="NCBI Taxonomy" id="2866279"/>
    <lineage>
        <taxon>Bacteria</taxon>
        <taxon>Pseudomonadati</taxon>
        <taxon>Pseudomonadota</taxon>
        <taxon>Alphaproteobacteria</taxon>
        <taxon>Hyphomicrobiales</taxon>
        <taxon>Stappiaceae</taxon>
        <taxon>Roseibium</taxon>
    </lineage>
</organism>
<proteinExistence type="predicted"/>
<accession>A0ABY8F6Q4</accession>
<sequence length="197" mass="21649">MKSIASAALVLGLSGQIAHADPCQDRFTELYLQLDQGVPTKTIAINAFKGAPPSTNEFLYLNEDHYLTVPTEPAGPWVLGYQNVLYQSADDGKSWQKIREMDTGGNADQARADKLTNAETIRNAACSEEEMNGETLDVVAADITVSQGMVTENRYTYWVRRADNFIVKAVYDTKAPNFEMVVTQTIEKAPGLTLPTP</sequence>
<keyword evidence="1" id="KW-0732">Signal</keyword>
<feature type="signal peptide" evidence="1">
    <location>
        <begin position="1"/>
        <end position="20"/>
    </location>
</feature>